<reference evidence="2" key="1">
    <citation type="journal article" date="2019" name="Gigascience">
        <title>De novo genome assembly of the endangered Acer yangbiense, a plant species with extremely small populations endemic to Yunnan Province, China.</title>
        <authorList>
            <person name="Yang J."/>
            <person name="Wariss H.M."/>
            <person name="Tao L."/>
            <person name="Zhang R."/>
            <person name="Yun Q."/>
            <person name="Hollingsworth P."/>
            <person name="Dao Z."/>
            <person name="Luo G."/>
            <person name="Guo H."/>
            <person name="Ma Y."/>
            <person name="Sun W."/>
        </authorList>
    </citation>
    <scope>NUCLEOTIDE SEQUENCE [LARGE SCALE GENOMIC DNA]</scope>
    <source>
        <strain evidence="2">cv. br00</strain>
    </source>
</reference>
<accession>A0A5N5K1F7</accession>
<evidence type="ECO:0000313" key="2">
    <source>
        <dbReference type="Proteomes" id="UP000326939"/>
    </source>
</evidence>
<protein>
    <submittedName>
        <fullName evidence="1">Uncharacterized protein</fullName>
    </submittedName>
</protein>
<organism evidence="1 2">
    <name type="scientific">Salix brachista</name>
    <dbReference type="NCBI Taxonomy" id="2182728"/>
    <lineage>
        <taxon>Eukaryota</taxon>
        <taxon>Viridiplantae</taxon>
        <taxon>Streptophyta</taxon>
        <taxon>Embryophyta</taxon>
        <taxon>Tracheophyta</taxon>
        <taxon>Spermatophyta</taxon>
        <taxon>Magnoliopsida</taxon>
        <taxon>eudicotyledons</taxon>
        <taxon>Gunneridae</taxon>
        <taxon>Pentapetalae</taxon>
        <taxon>rosids</taxon>
        <taxon>fabids</taxon>
        <taxon>Malpighiales</taxon>
        <taxon>Salicaceae</taxon>
        <taxon>Saliceae</taxon>
        <taxon>Salix</taxon>
    </lineage>
</organism>
<dbReference type="EMBL" id="VDCV01000015">
    <property type="protein sequence ID" value="KAB5525419.1"/>
    <property type="molecule type" value="Genomic_DNA"/>
</dbReference>
<comment type="caution">
    <text evidence="1">The sequence shown here is derived from an EMBL/GenBank/DDBJ whole genome shotgun (WGS) entry which is preliminary data.</text>
</comment>
<name>A0A5N5K1F7_9ROSI</name>
<dbReference type="Proteomes" id="UP000326939">
    <property type="component" value="Chromosome 15"/>
</dbReference>
<evidence type="ECO:0000313" key="1">
    <source>
        <dbReference type="EMBL" id="KAB5525419.1"/>
    </source>
</evidence>
<proteinExistence type="predicted"/>
<keyword evidence="2" id="KW-1185">Reference proteome</keyword>
<sequence length="201" mass="22312">MIIKVIRTYIFASTDTIIKYCRTSGFLGWNGLDFVVDICRSVKIGMSNWIWGHCFSHTSATADKHKGFCPNTAPFCLIVNRAERPKESKLHQTICSCQTQIALRSSAGFESLNQPTGWRRSQPIDFSSLVLEVIFPLIKPSTSQISSGKLLISHTGSCGFPPHPPKTEVVDLKIALNAFCLLSSPSATLNNLQQRSRVHFV</sequence>
<gene>
    <name evidence="1" type="ORF">DKX38_023168</name>
</gene>
<dbReference type="AlphaFoldDB" id="A0A5N5K1F7"/>